<feature type="compositionally biased region" description="Basic and acidic residues" evidence="6">
    <location>
        <begin position="875"/>
        <end position="891"/>
    </location>
</feature>
<dbReference type="GO" id="GO:0000956">
    <property type="term" value="P:nuclear-transcribed mRNA catabolic process"/>
    <property type="evidence" value="ECO:0007669"/>
    <property type="project" value="TreeGrafter"/>
</dbReference>
<proteinExistence type="inferred from homology"/>
<evidence type="ECO:0000313" key="10">
    <source>
        <dbReference type="Proteomes" id="UP000236161"/>
    </source>
</evidence>
<evidence type="ECO:0000256" key="5">
    <source>
        <dbReference type="ARBA" id="ARBA00022839"/>
    </source>
</evidence>
<dbReference type="FunFam" id="3.40.50.12390:FF:000003">
    <property type="entry name" value="5'-3' exoribonuclease"/>
    <property type="match status" value="1"/>
</dbReference>
<feature type="compositionally biased region" description="Basic and acidic residues" evidence="6">
    <location>
        <begin position="787"/>
        <end position="809"/>
    </location>
</feature>
<protein>
    <submittedName>
        <fullName evidence="9">5'-3' exoribonuclease 2</fullName>
        <ecNumber evidence="9">3.1.13.-</ecNumber>
    </submittedName>
</protein>
<dbReference type="PANTHER" id="PTHR12341">
    <property type="entry name" value="5'-&gt;3' EXORIBONUCLEASE"/>
    <property type="match status" value="1"/>
</dbReference>
<dbReference type="Proteomes" id="UP000236161">
    <property type="component" value="Unassembled WGS sequence"/>
</dbReference>
<dbReference type="EC" id="3.1.13.-" evidence="9"/>
<comment type="similarity">
    <text evidence="1">Belongs to the 5'-3' exonuclease family. XRN2/RAT1 subfamily.</text>
</comment>
<dbReference type="GO" id="GO:0004534">
    <property type="term" value="F:5'-3' RNA exonuclease activity"/>
    <property type="evidence" value="ECO:0007669"/>
    <property type="project" value="TreeGrafter"/>
</dbReference>
<evidence type="ECO:0000256" key="1">
    <source>
        <dbReference type="ARBA" id="ARBA00006994"/>
    </source>
</evidence>
<keyword evidence="2" id="KW-0507">mRNA processing</keyword>
<accession>A0A2I0BC70</accession>
<feature type="compositionally biased region" description="Gly residues" evidence="6">
    <location>
        <begin position="815"/>
        <end position="824"/>
    </location>
</feature>
<dbReference type="Pfam" id="PF03159">
    <property type="entry name" value="XRN_N"/>
    <property type="match status" value="1"/>
</dbReference>
<dbReference type="GO" id="GO:0003723">
    <property type="term" value="F:RNA binding"/>
    <property type="evidence" value="ECO:0007669"/>
    <property type="project" value="TreeGrafter"/>
</dbReference>
<name>A0A2I0BC70_9ASPA</name>
<evidence type="ECO:0000259" key="7">
    <source>
        <dbReference type="Pfam" id="PF03159"/>
    </source>
</evidence>
<dbReference type="CDD" id="cd18673">
    <property type="entry name" value="PIN_XRN1-2-like"/>
    <property type="match status" value="1"/>
</dbReference>
<sequence length="891" mass="102268">MGVPSFYRWLVGKYPKIVVSAIDEGESCDGSQPNPNGEYDNLYLDMNGIIHPCFHPEDELIPPSTFDEVFIAIFRYIDRLFRIVRPRKLLFLAVDGVAPRAKMNQQRMRRFRAAKDAELAEMEEKRLRAEFKRQGKELLPMLMNSDVSDPAVITPGTVFMQKLSKALEYYIRLRLSNDAAWKNIKVILSDANAPGEGEHKVVSFIRQQRSLPSYDHNTRHCLYGLDADLIMLALATHEIHFSILREDTLTQHYQQDSCLATFVANAAQKEELLFKSRQWFKKVDTTSCSKPKQMPYQFLNIWTLREYLELDMKPLTGSSIDFERIVDDFVCICFFTGNDFIPHLPSLEIHEGAIDLLVAVYKETFKHMKGYFVDTARMQDKQLTYINLKCVEMFITKVGSYEDSIFDKRYKLKQKKLQRLSQEMSKSYNDEDCDMQRMGNLSITDSENLANFFSENCDLLGVAVDGVSSKSVKLGRPGWKSRYYEEKFSSSEQMDNIRRIIVEKYVEGLCWVLQYYYSGVCSWSWYYPFYYGPFASDLRNLASVKVTFKIGRPFKPFDQLMAVLPPRSCHALPTCFRNLMIEEESPIIDFYPKDFTLDLDGKRFTWQGICKLPFVDENRLLGAIKMLNVELQCDEILRNGTSEDRIFTVNTNPLADQSRSLEGRFYETQKMIAIGDVEGCAPYFNPEPDVHFVPKLLDKVILPEKTITEEDAVERKLWHDCWGPWPQTIERPRLIVMGEGSRSTLPSTAKETWKGGGCGWSSAGRGREDSAPASVNCENDTSTRFLMGKERGSGSGRGRFDVGRGRSENPRSIMGRGGSRGGNHGRFEAGWGRREDPAPESANTEHDWFARSITAERRSRGNRHGGFEASQWASRADRKGDDRGEGCPRRW</sequence>
<evidence type="ECO:0000313" key="9">
    <source>
        <dbReference type="EMBL" id="PKA65387.1"/>
    </source>
</evidence>
<keyword evidence="10" id="KW-1185">Reference proteome</keyword>
<dbReference type="InterPro" id="IPR027073">
    <property type="entry name" value="5_3_exoribonuclease"/>
</dbReference>
<dbReference type="OrthoDB" id="372487at2759"/>
<evidence type="ECO:0000256" key="4">
    <source>
        <dbReference type="ARBA" id="ARBA00022801"/>
    </source>
</evidence>
<dbReference type="GO" id="GO:0006397">
    <property type="term" value="P:mRNA processing"/>
    <property type="evidence" value="ECO:0007669"/>
    <property type="project" value="UniProtKB-KW"/>
</dbReference>
<dbReference type="FunFam" id="1.25.40.1050:FF:000002">
    <property type="entry name" value="5'-3' exoribonuclease"/>
    <property type="match status" value="1"/>
</dbReference>
<dbReference type="PANTHER" id="PTHR12341:SF62">
    <property type="entry name" value="5'-3' EXORIBONUCLEASE 3-LIKE"/>
    <property type="match status" value="1"/>
</dbReference>
<dbReference type="Gene3D" id="1.25.40.1050">
    <property type="match status" value="1"/>
</dbReference>
<dbReference type="AlphaFoldDB" id="A0A2I0BC70"/>
<keyword evidence="5" id="KW-0269">Exonuclease</keyword>
<feature type="compositionally biased region" description="Basic and acidic residues" evidence="6">
    <location>
        <begin position="825"/>
        <end position="859"/>
    </location>
</feature>
<dbReference type="InterPro" id="IPR041412">
    <property type="entry name" value="Xrn1_helical"/>
</dbReference>
<reference evidence="9 10" key="1">
    <citation type="journal article" date="2017" name="Nature">
        <title>The Apostasia genome and the evolution of orchids.</title>
        <authorList>
            <person name="Zhang G.Q."/>
            <person name="Liu K.W."/>
            <person name="Li Z."/>
            <person name="Lohaus R."/>
            <person name="Hsiao Y.Y."/>
            <person name="Niu S.C."/>
            <person name="Wang J.Y."/>
            <person name="Lin Y.C."/>
            <person name="Xu Q."/>
            <person name="Chen L.J."/>
            <person name="Yoshida K."/>
            <person name="Fujiwara S."/>
            <person name="Wang Z.W."/>
            <person name="Zhang Y.Q."/>
            <person name="Mitsuda N."/>
            <person name="Wang M."/>
            <person name="Liu G.H."/>
            <person name="Pecoraro L."/>
            <person name="Huang H.X."/>
            <person name="Xiao X.J."/>
            <person name="Lin M."/>
            <person name="Wu X.Y."/>
            <person name="Wu W.L."/>
            <person name="Chen Y.Y."/>
            <person name="Chang S.B."/>
            <person name="Sakamoto S."/>
            <person name="Ohme-Takagi M."/>
            <person name="Yagi M."/>
            <person name="Zeng S.J."/>
            <person name="Shen C.Y."/>
            <person name="Yeh C.M."/>
            <person name="Luo Y.B."/>
            <person name="Tsai W.C."/>
            <person name="Van de Peer Y."/>
            <person name="Liu Z.J."/>
        </authorList>
    </citation>
    <scope>NUCLEOTIDE SEQUENCE [LARGE SCALE GENOMIC DNA]</scope>
    <source>
        <strain evidence="10">cv. Shenzhen</strain>
        <tissue evidence="9">Stem</tissue>
    </source>
</reference>
<keyword evidence="3" id="KW-0540">Nuclease</keyword>
<evidence type="ECO:0000256" key="6">
    <source>
        <dbReference type="SAM" id="MobiDB-lite"/>
    </source>
</evidence>
<evidence type="ECO:0000256" key="2">
    <source>
        <dbReference type="ARBA" id="ARBA00022664"/>
    </source>
</evidence>
<organism evidence="9 10">
    <name type="scientific">Apostasia shenzhenica</name>
    <dbReference type="NCBI Taxonomy" id="1088818"/>
    <lineage>
        <taxon>Eukaryota</taxon>
        <taxon>Viridiplantae</taxon>
        <taxon>Streptophyta</taxon>
        <taxon>Embryophyta</taxon>
        <taxon>Tracheophyta</taxon>
        <taxon>Spermatophyta</taxon>
        <taxon>Magnoliopsida</taxon>
        <taxon>Liliopsida</taxon>
        <taxon>Asparagales</taxon>
        <taxon>Orchidaceae</taxon>
        <taxon>Apostasioideae</taxon>
        <taxon>Apostasia</taxon>
    </lineage>
</organism>
<dbReference type="Gene3D" id="3.40.50.12390">
    <property type="match status" value="2"/>
</dbReference>
<dbReference type="EMBL" id="KZ451895">
    <property type="protein sequence ID" value="PKA65387.1"/>
    <property type="molecule type" value="Genomic_DNA"/>
</dbReference>
<feature type="region of interest" description="Disordered" evidence="6">
    <location>
        <begin position="742"/>
        <end position="891"/>
    </location>
</feature>
<dbReference type="Pfam" id="PF17846">
    <property type="entry name" value="XRN_M"/>
    <property type="match status" value="1"/>
</dbReference>
<dbReference type="InterPro" id="IPR004859">
    <property type="entry name" value="Xrn1_N"/>
</dbReference>
<evidence type="ECO:0000259" key="8">
    <source>
        <dbReference type="Pfam" id="PF17846"/>
    </source>
</evidence>
<feature type="domain" description="Xrn1 N-terminal" evidence="7">
    <location>
        <begin position="1"/>
        <end position="247"/>
    </location>
</feature>
<feature type="domain" description="Xrn1 helical" evidence="8">
    <location>
        <begin position="320"/>
        <end position="662"/>
    </location>
</feature>
<dbReference type="STRING" id="1088818.A0A2I0BC70"/>
<dbReference type="GO" id="GO:0005634">
    <property type="term" value="C:nucleus"/>
    <property type="evidence" value="ECO:0007669"/>
    <property type="project" value="TreeGrafter"/>
</dbReference>
<evidence type="ECO:0000256" key="3">
    <source>
        <dbReference type="ARBA" id="ARBA00022722"/>
    </source>
</evidence>
<gene>
    <name evidence="9" type="primary">XRN2</name>
    <name evidence="9" type="ORF">AXF42_Ash005721</name>
</gene>
<keyword evidence="4 9" id="KW-0378">Hydrolase</keyword>